<reference evidence="2" key="1">
    <citation type="submission" date="2021-06" db="EMBL/GenBank/DDBJ databases">
        <title>Comparative genomics, transcriptomics and evolutionary studies reveal genomic signatures of adaptation to plant cell wall in hemibiotrophic fungi.</title>
        <authorList>
            <consortium name="DOE Joint Genome Institute"/>
            <person name="Baroncelli R."/>
            <person name="Diaz J.F."/>
            <person name="Benocci T."/>
            <person name="Peng M."/>
            <person name="Battaglia E."/>
            <person name="Haridas S."/>
            <person name="Andreopoulos W."/>
            <person name="Labutti K."/>
            <person name="Pangilinan J."/>
            <person name="Floch G.L."/>
            <person name="Makela M.R."/>
            <person name="Henrissat B."/>
            <person name="Grigoriev I.V."/>
            <person name="Crouch J.A."/>
            <person name="De Vries R.P."/>
            <person name="Sukno S.A."/>
            <person name="Thon M.R."/>
        </authorList>
    </citation>
    <scope>NUCLEOTIDE SEQUENCE</scope>
    <source>
        <strain evidence="2">MAFF235873</strain>
    </source>
</reference>
<evidence type="ECO:0000313" key="3">
    <source>
        <dbReference type="Proteomes" id="UP001232148"/>
    </source>
</evidence>
<evidence type="ECO:0000313" key="2">
    <source>
        <dbReference type="EMBL" id="KAK2031638.1"/>
    </source>
</evidence>
<name>A0AAD9HMH5_9PEZI</name>
<dbReference type="EMBL" id="MU842838">
    <property type="protein sequence ID" value="KAK2031638.1"/>
    <property type="molecule type" value="Genomic_DNA"/>
</dbReference>
<dbReference type="Proteomes" id="UP001232148">
    <property type="component" value="Unassembled WGS sequence"/>
</dbReference>
<organism evidence="2 3">
    <name type="scientific">Colletotrichum zoysiae</name>
    <dbReference type="NCBI Taxonomy" id="1216348"/>
    <lineage>
        <taxon>Eukaryota</taxon>
        <taxon>Fungi</taxon>
        <taxon>Dikarya</taxon>
        <taxon>Ascomycota</taxon>
        <taxon>Pezizomycotina</taxon>
        <taxon>Sordariomycetes</taxon>
        <taxon>Hypocreomycetidae</taxon>
        <taxon>Glomerellales</taxon>
        <taxon>Glomerellaceae</taxon>
        <taxon>Colletotrichum</taxon>
        <taxon>Colletotrichum graminicola species complex</taxon>
    </lineage>
</organism>
<feature type="region of interest" description="Disordered" evidence="1">
    <location>
        <begin position="1"/>
        <end position="35"/>
    </location>
</feature>
<comment type="caution">
    <text evidence="2">The sequence shown here is derived from an EMBL/GenBank/DDBJ whole genome shotgun (WGS) entry which is preliminary data.</text>
</comment>
<feature type="compositionally biased region" description="Basic and acidic residues" evidence="1">
    <location>
        <begin position="7"/>
        <end position="35"/>
    </location>
</feature>
<proteinExistence type="predicted"/>
<sequence>MEGGNESARERDEARRFRTTEPRLRVSEGGRGEAETETRVCGVLWRLKRAALGGEISSLFYFIFFSSSSCSVLSACCITTSCLYSLLAPAGKRTIQYKKKSLRQ</sequence>
<protein>
    <submittedName>
        <fullName evidence="2">Uncharacterized protein</fullName>
    </submittedName>
</protein>
<accession>A0AAD9HMH5</accession>
<gene>
    <name evidence="2" type="ORF">LX32DRAFT_262206</name>
</gene>
<dbReference type="AlphaFoldDB" id="A0AAD9HMH5"/>
<evidence type="ECO:0000256" key="1">
    <source>
        <dbReference type="SAM" id="MobiDB-lite"/>
    </source>
</evidence>
<keyword evidence="3" id="KW-1185">Reference proteome</keyword>